<protein>
    <submittedName>
        <fullName evidence="2">Uncharacterized protein</fullName>
    </submittedName>
</protein>
<evidence type="ECO:0000313" key="2">
    <source>
        <dbReference type="EMBL" id="MBC5643905.1"/>
    </source>
</evidence>
<sequence>MKKLFLSILFCSLFMSVYGYTYQIRETASDSYTYRDSSIRTYTFFASGENKYRFTVDLNSNGAYPTNGKITDSFGNVLAPVTLYLNLENSTGKQYIGVISSGNIYGTIKYDVNTPIQIGTFNSIFVNMELFITISSQ</sequence>
<reference evidence="2 3" key="1">
    <citation type="submission" date="2020-08" db="EMBL/GenBank/DDBJ databases">
        <title>Genome public.</title>
        <authorList>
            <person name="Liu C."/>
            <person name="Sun Q."/>
        </authorList>
    </citation>
    <scope>NUCLEOTIDE SEQUENCE [LARGE SCALE GENOMIC DNA]</scope>
    <source>
        <strain evidence="2 3">BX2</strain>
    </source>
</reference>
<feature type="signal peptide" evidence="1">
    <location>
        <begin position="1"/>
        <end position="21"/>
    </location>
</feature>
<evidence type="ECO:0000256" key="1">
    <source>
        <dbReference type="SAM" id="SignalP"/>
    </source>
</evidence>
<dbReference type="EMBL" id="JACOOI010000014">
    <property type="protein sequence ID" value="MBC5643905.1"/>
    <property type="molecule type" value="Genomic_DNA"/>
</dbReference>
<name>A0ABR7E2C6_9BACT</name>
<feature type="chain" id="PRO_5046343913" evidence="1">
    <location>
        <begin position="22"/>
        <end position="137"/>
    </location>
</feature>
<keyword evidence="3" id="KW-1185">Reference proteome</keyword>
<dbReference type="RefSeq" id="WP_186959875.1">
    <property type="nucleotide sequence ID" value="NZ_JACOOI010000014.1"/>
</dbReference>
<comment type="caution">
    <text evidence="2">The sequence shown here is derived from an EMBL/GenBank/DDBJ whole genome shotgun (WGS) entry which is preliminary data.</text>
</comment>
<evidence type="ECO:0000313" key="3">
    <source>
        <dbReference type="Proteomes" id="UP000644010"/>
    </source>
</evidence>
<accession>A0ABR7E2C6</accession>
<keyword evidence="1" id="KW-0732">Signal</keyword>
<proteinExistence type="predicted"/>
<dbReference type="Proteomes" id="UP000644010">
    <property type="component" value="Unassembled WGS sequence"/>
</dbReference>
<gene>
    <name evidence="2" type="ORF">H8S77_13550</name>
</gene>
<organism evidence="2 3">
    <name type="scientific">Parabacteroides segnis</name>
    <dbReference type="NCBI Taxonomy" id="2763058"/>
    <lineage>
        <taxon>Bacteria</taxon>
        <taxon>Pseudomonadati</taxon>
        <taxon>Bacteroidota</taxon>
        <taxon>Bacteroidia</taxon>
        <taxon>Bacteroidales</taxon>
        <taxon>Tannerellaceae</taxon>
        <taxon>Parabacteroides</taxon>
    </lineage>
</organism>